<dbReference type="EMBL" id="DS022248">
    <property type="protein sequence ID" value="EWG44900.1"/>
    <property type="molecule type" value="Genomic_DNA"/>
</dbReference>
<keyword evidence="2" id="KW-1185">Reference proteome</keyword>
<dbReference type="KEGG" id="fvr:FVEG_15743"/>
<dbReference type="VEuPathDB" id="FungiDB:FVEG_15743"/>
<accession>W7MBG1</accession>
<sequence>MAVRVHWLIHGMEEIEEDHLVAYSISILYSTSVGISFTTSIAAGWDDPVRFNANHLRSLQEHAELPDLDGVTFNDDQRSVISSIMLHPEVTATDKYTALGEQIHCGFTSNLVQQLEHAYNQGQVLSTSQLYNRLATKHFITQGGVPELEAMPIFLQHHDEHITPVFLMLSNVGTRQSWNPPPTLEVMLQPVNVILSVYLDDTDIQTLGAMQGWIGGCPYNVGHVRVDKV</sequence>
<dbReference type="AlphaFoldDB" id="W7MBG1"/>
<dbReference type="Proteomes" id="UP000009096">
    <property type="component" value="Chromosome 2"/>
</dbReference>
<evidence type="ECO:0000313" key="2">
    <source>
        <dbReference type="Proteomes" id="UP000009096"/>
    </source>
</evidence>
<dbReference type="EMBL" id="CM000579">
    <property type="protein sequence ID" value="EWG44900.1"/>
    <property type="molecule type" value="Genomic_DNA"/>
</dbReference>
<gene>
    <name evidence="1" type="ORF">FVEG_15743</name>
</gene>
<dbReference type="OrthoDB" id="4760831at2759"/>
<organism evidence="1 2">
    <name type="scientific">Gibberella moniliformis (strain M3125 / FGSC 7600)</name>
    <name type="common">Maize ear and stalk rot fungus</name>
    <name type="synonym">Fusarium verticillioides</name>
    <dbReference type="NCBI Taxonomy" id="334819"/>
    <lineage>
        <taxon>Eukaryota</taxon>
        <taxon>Fungi</taxon>
        <taxon>Dikarya</taxon>
        <taxon>Ascomycota</taxon>
        <taxon>Pezizomycotina</taxon>
        <taxon>Sordariomycetes</taxon>
        <taxon>Hypocreomycetidae</taxon>
        <taxon>Hypocreales</taxon>
        <taxon>Nectriaceae</taxon>
        <taxon>Fusarium</taxon>
        <taxon>Fusarium fujikuroi species complex</taxon>
    </lineage>
</organism>
<reference evidence="1 2" key="1">
    <citation type="journal article" date="2010" name="Nature">
        <title>Comparative genomics reveals mobile pathogenicity chromosomes in Fusarium.</title>
        <authorList>
            <person name="Ma L.J."/>
            <person name="van der Does H.C."/>
            <person name="Borkovich K.A."/>
            <person name="Coleman J.J."/>
            <person name="Daboussi M.J."/>
            <person name="Di Pietro A."/>
            <person name="Dufresne M."/>
            <person name="Freitag M."/>
            <person name="Grabherr M."/>
            <person name="Henrissat B."/>
            <person name="Houterman P.M."/>
            <person name="Kang S."/>
            <person name="Shim W.B."/>
            <person name="Woloshuk C."/>
            <person name="Xie X."/>
            <person name="Xu J.R."/>
            <person name="Antoniw J."/>
            <person name="Baker S.E."/>
            <person name="Bluhm B.H."/>
            <person name="Breakspear A."/>
            <person name="Brown D.W."/>
            <person name="Butchko R.A."/>
            <person name="Chapman S."/>
            <person name="Coulson R."/>
            <person name="Coutinho P.M."/>
            <person name="Danchin E.G."/>
            <person name="Diener A."/>
            <person name="Gale L.R."/>
            <person name="Gardiner D.M."/>
            <person name="Goff S."/>
            <person name="Hammond-Kosack K.E."/>
            <person name="Hilburn K."/>
            <person name="Hua-Van A."/>
            <person name="Jonkers W."/>
            <person name="Kazan K."/>
            <person name="Kodira C.D."/>
            <person name="Koehrsen M."/>
            <person name="Kumar L."/>
            <person name="Lee Y.H."/>
            <person name="Li L."/>
            <person name="Manners J.M."/>
            <person name="Miranda-Saavedra D."/>
            <person name="Mukherjee M."/>
            <person name="Park G."/>
            <person name="Park J."/>
            <person name="Park S.Y."/>
            <person name="Proctor R.H."/>
            <person name="Regev A."/>
            <person name="Ruiz-Roldan M.C."/>
            <person name="Sain D."/>
            <person name="Sakthikumar S."/>
            <person name="Sykes S."/>
            <person name="Schwartz D.C."/>
            <person name="Turgeon B.G."/>
            <person name="Wapinski I."/>
            <person name="Yoder O."/>
            <person name="Young S."/>
            <person name="Zeng Q."/>
            <person name="Zhou S."/>
            <person name="Galagan J."/>
            <person name="Cuomo C.A."/>
            <person name="Kistler H.C."/>
            <person name="Rep M."/>
        </authorList>
    </citation>
    <scope>NUCLEOTIDE SEQUENCE [LARGE SCALE GENOMIC DNA]</scope>
    <source>
        <strain evidence="2">M3125 / FGSC 7600</strain>
    </source>
</reference>
<protein>
    <submittedName>
        <fullName evidence="1">Uncharacterized protein</fullName>
    </submittedName>
</protein>
<dbReference type="RefSeq" id="XP_018751091.1">
    <property type="nucleotide sequence ID" value="XM_018904939.1"/>
</dbReference>
<proteinExistence type="predicted"/>
<name>W7MBG1_GIBM7</name>
<dbReference type="GeneID" id="30072619"/>
<evidence type="ECO:0000313" key="1">
    <source>
        <dbReference type="EMBL" id="EWG44900.1"/>
    </source>
</evidence>